<comment type="caution">
    <text evidence="2">The sequence shown here is derived from an EMBL/GenBank/DDBJ whole genome shotgun (WGS) entry which is preliminary data.</text>
</comment>
<evidence type="ECO:0000313" key="2">
    <source>
        <dbReference type="EMBL" id="TDH59503.1"/>
    </source>
</evidence>
<sequence>MQPDRSAPGSTPGHAAPLAASPARSAPGEPDAFELWLRRGLQARFATIVAEPLPSALLELASQATAAAEDRFDQRVRERAYFLWLGEGRPEGRALEHWMAAFMREVAAEVDRGCRAPGFSGPPRAGRARSGRG</sequence>
<proteinExistence type="predicted"/>
<evidence type="ECO:0000256" key="1">
    <source>
        <dbReference type="SAM" id="MobiDB-lite"/>
    </source>
</evidence>
<dbReference type="EMBL" id="SMSJ01000063">
    <property type="protein sequence ID" value="TDH59503.1"/>
    <property type="molecule type" value="Genomic_DNA"/>
</dbReference>
<dbReference type="RefSeq" id="WP_133291669.1">
    <property type="nucleotide sequence ID" value="NZ_SMSJ01000063.1"/>
</dbReference>
<accession>A0A4R5QA17</accession>
<name>A0A4R5QA17_9PROT</name>
<feature type="compositionally biased region" description="Low complexity" evidence="1">
    <location>
        <begin position="15"/>
        <end position="27"/>
    </location>
</feature>
<dbReference type="AlphaFoldDB" id="A0A4R5QA17"/>
<evidence type="ECO:0000313" key="3">
    <source>
        <dbReference type="Proteomes" id="UP000295096"/>
    </source>
</evidence>
<dbReference type="Pfam" id="PF11154">
    <property type="entry name" value="DUF2934"/>
    <property type="match status" value="1"/>
</dbReference>
<feature type="region of interest" description="Disordered" evidence="1">
    <location>
        <begin position="1"/>
        <end position="29"/>
    </location>
</feature>
<dbReference type="OrthoDB" id="9811127at2"/>
<dbReference type="InterPro" id="IPR021327">
    <property type="entry name" value="DUF2934"/>
</dbReference>
<organism evidence="2 3">
    <name type="scientific">Dankookia rubra</name>
    <dbReference type="NCBI Taxonomy" id="1442381"/>
    <lineage>
        <taxon>Bacteria</taxon>
        <taxon>Pseudomonadati</taxon>
        <taxon>Pseudomonadota</taxon>
        <taxon>Alphaproteobacteria</taxon>
        <taxon>Acetobacterales</taxon>
        <taxon>Roseomonadaceae</taxon>
        <taxon>Dankookia</taxon>
    </lineage>
</organism>
<protein>
    <submittedName>
        <fullName evidence="2">DUF2934 domain-containing protein</fullName>
    </submittedName>
</protein>
<reference evidence="2 3" key="1">
    <citation type="journal article" date="2016" name="J. Microbiol.">
        <title>Dankookia rubra gen. nov., sp. nov., an alphaproteobacterium isolated from sediment of a shallow stream.</title>
        <authorList>
            <person name="Kim W.H."/>
            <person name="Kim D.H."/>
            <person name="Kang K."/>
            <person name="Ahn T.Y."/>
        </authorList>
    </citation>
    <scope>NUCLEOTIDE SEQUENCE [LARGE SCALE GENOMIC DNA]</scope>
    <source>
        <strain evidence="2 3">JCM30602</strain>
    </source>
</reference>
<gene>
    <name evidence="2" type="ORF">E2C06_26875</name>
</gene>
<keyword evidence="3" id="KW-1185">Reference proteome</keyword>
<dbReference type="Proteomes" id="UP000295096">
    <property type="component" value="Unassembled WGS sequence"/>
</dbReference>